<gene>
    <name evidence="1" type="ORF">KW869_01845</name>
</gene>
<dbReference type="SUPFAM" id="SSF54637">
    <property type="entry name" value="Thioesterase/thiol ester dehydrase-isomerase"/>
    <property type="match status" value="1"/>
</dbReference>
<dbReference type="InterPro" id="IPR050563">
    <property type="entry name" value="4-hydroxybenzoyl-CoA_TE"/>
</dbReference>
<dbReference type="PANTHER" id="PTHR31793:SF2">
    <property type="entry name" value="BLR1345 PROTEIN"/>
    <property type="match status" value="1"/>
</dbReference>
<dbReference type="EMBL" id="JAHWXS010000001">
    <property type="protein sequence ID" value="MFK5732248.1"/>
    <property type="molecule type" value="Genomic_DNA"/>
</dbReference>
<dbReference type="RefSeq" id="WP_041166930.1">
    <property type="nucleotide sequence ID" value="NZ_JAHWXS010000001.1"/>
</dbReference>
<dbReference type="InterPro" id="IPR029069">
    <property type="entry name" value="HotDog_dom_sf"/>
</dbReference>
<reference evidence="1 2" key="1">
    <citation type="journal article" date="2012" name="Plant Soil">
        <title>Screening of plant growth-promoting traits in arsenic-resistant bacteria isolated from the rhizosphere of soybean plants from Argentinean agricultural soil.</title>
        <authorList>
            <person name="Wevar Oller A.L."/>
            <person name="Talano M.A."/>
            <person name="Agostini E."/>
        </authorList>
    </citation>
    <scope>NUCLEOTIDE SEQUENCE [LARGE SCALE GENOMIC DNA]</scope>
    <source>
        <strain evidence="1 2">AW4</strain>
    </source>
</reference>
<dbReference type="Gene3D" id="3.10.129.10">
    <property type="entry name" value="Hotdog Thioesterase"/>
    <property type="match status" value="1"/>
</dbReference>
<evidence type="ECO:0000313" key="2">
    <source>
        <dbReference type="Proteomes" id="UP001621534"/>
    </source>
</evidence>
<keyword evidence="2" id="KW-1185">Reference proteome</keyword>
<accession>A0ABW8NQQ4</accession>
<proteinExistence type="predicted"/>
<comment type="caution">
    <text evidence="1">The sequence shown here is derived from an EMBL/GenBank/DDBJ whole genome shotgun (WGS) entry which is preliminary data.</text>
</comment>
<dbReference type="PANTHER" id="PTHR31793">
    <property type="entry name" value="4-HYDROXYBENZOYL-COA THIOESTERASE FAMILY MEMBER"/>
    <property type="match status" value="1"/>
</dbReference>
<dbReference type="Proteomes" id="UP001621534">
    <property type="component" value="Unassembled WGS sequence"/>
</dbReference>
<organism evidence="1 2">
    <name type="scientific">Pseudomonas urmiensis</name>
    <dbReference type="NCBI Taxonomy" id="2745493"/>
    <lineage>
        <taxon>Bacteria</taxon>
        <taxon>Pseudomonadati</taxon>
        <taxon>Pseudomonadota</taxon>
        <taxon>Gammaproteobacteria</taxon>
        <taxon>Pseudomonadales</taxon>
        <taxon>Pseudomonadaceae</taxon>
        <taxon>Pseudomonas</taxon>
    </lineage>
</organism>
<protein>
    <submittedName>
        <fullName evidence="1">Acyl-CoA thioesterase</fullName>
    </submittedName>
</protein>
<evidence type="ECO:0000313" key="1">
    <source>
        <dbReference type="EMBL" id="MFK5732248.1"/>
    </source>
</evidence>
<dbReference type="CDD" id="cd00586">
    <property type="entry name" value="4HBT"/>
    <property type="match status" value="1"/>
</dbReference>
<sequence length="139" mass="15989">MEITYRGVVYPAQTDAMGHMTVQYYVAAFDQAFWHLIHSLGYNADWRFERKEGWADVRYEIDYRAELKVGDLFKVASMVKKVGNASIVTHHQMFSANDELCAEIQMTSVYFDLEQRTSKAIPNAIKEAAMSRIQLPSDL</sequence>
<name>A0ABW8NQQ4_9PSED</name>
<dbReference type="Pfam" id="PF13279">
    <property type="entry name" value="4HBT_2"/>
    <property type="match status" value="1"/>
</dbReference>